<dbReference type="Pfam" id="PF22780">
    <property type="entry name" value="HI0933_like_1st"/>
    <property type="match status" value="1"/>
</dbReference>
<dbReference type="PANTHER" id="PTHR42887:SF2">
    <property type="entry name" value="OS12G0638800 PROTEIN"/>
    <property type="match status" value="1"/>
</dbReference>
<protein>
    <submittedName>
        <fullName evidence="3">NAD(P)/FAD-dependent oxidoreductase</fullName>
    </submittedName>
</protein>
<dbReference type="RefSeq" id="WP_216517860.1">
    <property type="nucleotide sequence ID" value="NZ_JAHLPM010000004.1"/>
</dbReference>
<comment type="caution">
    <text evidence="3">The sequence shown here is derived from an EMBL/GenBank/DDBJ whole genome shotgun (WGS) entry which is preliminary data.</text>
</comment>
<proteinExistence type="predicted"/>
<feature type="domain" description="RsdA/BaiN/AoA(So)-like Rossmann fold-like" evidence="1">
    <location>
        <begin position="5"/>
        <end position="404"/>
    </location>
</feature>
<evidence type="ECO:0000259" key="2">
    <source>
        <dbReference type="Pfam" id="PF22780"/>
    </source>
</evidence>
<dbReference type="Proteomes" id="UP000749471">
    <property type="component" value="Unassembled WGS sequence"/>
</dbReference>
<dbReference type="PANTHER" id="PTHR42887">
    <property type="entry name" value="OS12G0638800 PROTEIN"/>
    <property type="match status" value="1"/>
</dbReference>
<keyword evidence="4" id="KW-1185">Reference proteome</keyword>
<dbReference type="InterPro" id="IPR004792">
    <property type="entry name" value="BaiN-like"/>
</dbReference>
<reference evidence="3 4" key="1">
    <citation type="submission" date="2021-06" db="EMBL/GenBank/DDBJ databases">
        <authorList>
            <person name="Sun Q."/>
            <person name="Li D."/>
        </authorList>
    </citation>
    <scope>NUCLEOTIDE SEQUENCE [LARGE SCALE GENOMIC DNA]</scope>
    <source>
        <strain evidence="3 4">MSJ-40</strain>
    </source>
</reference>
<dbReference type="NCBIfam" id="TIGR00275">
    <property type="entry name" value="aminoacetone oxidase family FAD-binding enzyme"/>
    <property type="match status" value="1"/>
</dbReference>
<sequence>MKERIGVIGGGPAGIIAAGIAGSKDKSVTLIEKNERLGKKLFITGKGRCNITNASPIEDFFDNVITNRNFMYSSFYSFTNKDILNLLEKYGLKTKVERGNRVFPLSDKSSDVIKALEKFLSTHNVDVMLNTKVLDINYANNKFIVITSENKMYFDKILIATGGKSYPSTGSTGDGYKFAEKFGHEIKTLRPSLVPIEINEEWTRILQGLSLKNVTLTAFVRDRKVHEEFGEMVFTHYGISGPIVLSMSNHLHQYTNKKIKLFVDLKPALSIEKLDDRLLRDFQIYNNRQIKNGLNDLLLQKLIPVIINLARIDSEKPINQITREERGNLVNIIKGLPMTFKNFRSIEEAIITSGGISAKEINPSTMESKLQQRLFFAGEIIDVDALTGGYNLQIAYSTGYLAGMNM</sequence>
<accession>A0ABS6E3W0</accession>
<evidence type="ECO:0000313" key="3">
    <source>
        <dbReference type="EMBL" id="MBU5437594.1"/>
    </source>
</evidence>
<gene>
    <name evidence="3" type="ORF">KQI42_06225</name>
</gene>
<dbReference type="EMBL" id="JAHLPM010000004">
    <property type="protein sequence ID" value="MBU5437594.1"/>
    <property type="molecule type" value="Genomic_DNA"/>
</dbReference>
<evidence type="ECO:0000313" key="4">
    <source>
        <dbReference type="Proteomes" id="UP000749471"/>
    </source>
</evidence>
<evidence type="ECO:0000259" key="1">
    <source>
        <dbReference type="Pfam" id="PF03486"/>
    </source>
</evidence>
<dbReference type="Pfam" id="PF03486">
    <property type="entry name" value="HI0933_like"/>
    <property type="match status" value="1"/>
</dbReference>
<feature type="domain" description="RsdA/BaiN/AoA(So)-like insert" evidence="2">
    <location>
        <begin position="190"/>
        <end position="351"/>
    </location>
</feature>
<dbReference type="InterPro" id="IPR057661">
    <property type="entry name" value="RsdA/BaiN/AoA(So)_Rossmann"/>
</dbReference>
<organism evidence="3 4">
    <name type="scientific">Tissierella simiarum</name>
    <dbReference type="NCBI Taxonomy" id="2841534"/>
    <lineage>
        <taxon>Bacteria</taxon>
        <taxon>Bacillati</taxon>
        <taxon>Bacillota</taxon>
        <taxon>Tissierellia</taxon>
        <taxon>Tissierellales</taxon>
        <taxon>Tissierellaceae</taxon>
        <taxon>Tissierella</taxon>
    </lineage>
</organism>
<name>A0ABS6E3W0_9FIRM</name>
<dbReference type="InterPro" id="IPR055178">
    <property type="entry name" value="RsdA/BaiN/AoA(So)-like_dom"/>
</dbReference>